<keyword evidence="1" id="KW-1133">Transmembrane helix</keyword>
<organism evidence="2 3">
    <name type="scientific">Derxia gummosa DSM 723</name>
    <dbReference type="NCBI Taxonomy" id="1121388"/>
    <lineage>
        <taxon>Bacteria</taxon>
        <taxon>Pseudomonadati</taxon>
        <taxon>Pseudomonadota</taxon>
        <taxon>Betaproteobacteria</taxon>
        <taxon>Burkholderiales</taxon>
        <taxon>Alcaligenaceae</taxon>
        <taxon>Derxia</taxon>
    </lineage>
</organism>
<feature type="transmembrane region" description="Helical" evidence="1">
    <location>
        <begin position="100"/>
        <end position="120"/>
    </location>
</feature>
<protein>
    <submittedName>
        <fullName evidence="3">Uncharacterized protein</fullName>
    </submittedName>
</protein>
<evidence type="ECO:0000313" key="3">
    <source>
        <dbReference type="RefSeq" id="WP_028312106.1"/>
    </source>
</evidence>
<feature type="transmembrane region" description="Helical" evidence="1">
    <location>
        <begin position="69"/>
        <end position="88"/>
    </location>
</feature>
<evidence type="ECO:0000313" key="2">
    <source>
        <dbReference type="Proteomes" id="UP000675920"/>
    </source>
</evidence>
<keyword evidence="2" id="KW-1185">Reference proteome</keyword>
<name>A0A8B6X558_9BURK</name>
<evidence type="ECO:0000256" key="1">
    <source>
        <dbReference type="SAM" id="Phobius"/>
    </source>
</evidence>
<dbReference type="AlphaFoldDB" id="A0A8B6X558"/>
<dbReference type="Proteomes" id="UP000675920">
    <property type="component" value="Unplaced"/>
</dbReference>
<sequence length="132" mass="13563">MPSPFSPARLRQLPWRALAVIGAVIAAACAVRYGLMQNDELAVACARQAEGAACEARALLPLFFIENRLGWLALAAGALGFAFGRPALGWIAMAIGAAGLVLYCYDLSAVGAVLGMAAVLRAPDAPASHALA</sequence>
<proteinExistence type="predicted"/>
<keyword evidence="1" id="KW-0812">Transmembrane</keyword>
<dbReference type="OrthoDB" id="8566589at2"/>
<keyword evidence="1" id="KW-0472">Membrane</keyword>
<reference evidence="3" key="1">
    <citation type="submission" date="2025-08" db="UniProtKB">
        <authorList>
            <consortium name="RefSeq"/>
        </authorList>
    </citation>
    <scope>IDENTIFICATION</scope>
</reference>
<dbReference type="RefSeq" id="WP_028312106.1">
    <property type="nucleotide sequence ID" value="NZ_AXWS01000014.1"/>
</dbReference>
<accession>A0A8B6X558</accession>